<keyword evidence="4" id="KW-0804">Transcription</keyword>
<evidence type="ECO:0000256" key="3">
    <source>
        <dbReference type="ARBA" id="ARBA00023125"/>
    </source>
</evidence>
<dbReference type="SMART" id="SM00353">
    <property type="entry name" value="HLH"/>
    <property type="match status" value="1"/>
</dbReference>
<keyword evidence="3" id="KW-0238">DNA-binding</keyword>
<dbReference type="GO" id="GO:0010106">
    <property type="term" value="P:cellular response to iron ion starvation"/>
    <property type="evidence" value="ECO:0007669"/>
    <property type="project" value="UniProtKB-ARBA"/>
</dbReference>
<protein>
    <recommendedName>
        <fullName evidence="6">BHLH domain-containing protein</fullName>
    </recommendedName>
</protein>
<evidence type="ECO:0000313" key="8">
    <source>
        <dbReference type="Proteomes" id="UP000619265"/>
    </source>
</evidence>
<gene>
    <name evidence="7" type="ORF">F2P56_006169</name>
</gene>
<accession>A0A833Y324</accession>
<proteinExistence type="predicted"/>
<dbReference type="CDD" id="cd18914">
    <property type="entry name" value="bHLH_AtORG2_like"/>
    <property type="match status" value="1"/>
</dbReference>
<dbReference type="GO" id="GO:0003700">
    <property type="term" value="F:DNA-binding transcription factor activity"/>
    <property type="evidence" value="ECO:0007669"/>
    <property type="project" value="InterPro"/>
</dbReference>
<reference evidence="7" key="1">
    <citation type="submission" date="2015-10" db="EMBL/GenBank/DDBJ databases">
        <authorList>
            <person name="Martinez-Garcia P.J."/>
            <person name="Crepeau M.W."/>
            <person name="Puiu D."/>
            <person name="Gonzalez-Ibeas D."/>
            <person name="Whalen J."/>
            <person name="Stevens K."/>
            <person name="Paul R."/>
            <person name="Butterfield T."/>
            <person name="Britton M."/>
            <person name="Reagan R."/>
            <person name="Chakraborty S."/>
            <person name="Walawage S.L."/>
            <person name="Vasquez-Gross H.A."/>
            <person name="Cardeno C."/>
            <person name="Famula R."/>
            <person name="Pratt K."/>
            <person name="Kuruganti S."/>
            <person name="Aradhya M.K."/>
            <person name="Leslie C.A."/>
            <person name="Dandekar A.M."/>
            <person name="Salzberg S.L."/>
            <person name="Wegrzyn J.L."/>
            <person name="Langley C.H."/>
            <person name="Neale D.B."/>
        </authorList>
    </citation>
    <scope>NUCLEOTIDE SEQUENCE</scope>
    <source>
        <tissue evidence="7">Leaves</tissue>
    </source>
</reference>
<evidence type="ECO:0000256" key="2">
    <source>
        <dbReference type="ARBA" id="ARBA00023015"/>
    </source>
</evidence>
<evidence type="ECO:0000256" key="1">
    <source>
        <dbReference type="ARBA" id="ARBA00004123"/>
    </source>
</evidence>
<keyword evidence="5" id="KW-0539">Nucleus</keyword>
<dbReference type="GO" id="GO:0006357">
    <property type="term" value="P:regulation of transcription by RNA polymerase II"/>
    <property type="evidence" value="ECO:0007669"/>
    <property type="project" value="InterPro"/>
</dbReference>
<dbReference type="FunFam" id="4.10.280.10:FF:000074">
    <property type="entry name" value="Transcription factor ORG2"/>
    <property type="match status" value="1"/>
</dbReference>
<name>A0A833Y324_JUGRE</name>
<dbReference type="PANTHER" id="PTHR13935:SF41">
    <property type="entry name" value="TRANSCRIPTION FACTOR ORG2-RELATED"/>
    <property type="match status" value="1"/>
</dbReference>
<dbReference type="AlphaFoldDB" id="A0A833Y324"/>
<sequence>MMLALSPPSWFSNNGSSSYFHQYSISQDQNYVHRDNDTLESALHFLSCETVQEVGLDPATAPTPVSHGDPKMVKKFNHNASERDRRKKMNGLYSSLRSLLPEADQMKLSIPTTVSRVLKYIPELQKQVVGLIQNKEELLSMISSQTDIETQHEHEMMNQPKTIARSSLSTVSASRLNDTEVMIQISTCKINNNTPLSEILLSLEEVGLLLLNVSSFESFGGRVFYGLHLQGERNQILEFEILSEKLMSLYDKREAPLP</sequence>
<dbReference type="Proteomes" id="UP000619265">
    <property type="component" value="Unassembled WGS sequence"/>
</dbReference>
<dbReference type="GO" id="GO:0003677">
    <property type="term" value="F:DNA binding"/>
    <property type="evidence" value="ECO:0007669"/>
    <property type="project" value="UniProtKB-KW"/>
</dbReference>
<evidence type="ECO:0000313" key="7">
    <source>
        <dbReference type="EMBL" id="KAF5474255.1"/>
    </source>
</evidence>
<evidence type="ECO:0000256" key="4">
    <source>
        <dbReference type="ARBA" id="ARBA00023163"/>
    </source>
</evidence>
<dbReference type="GO" id="GO:0046983">
    <property type="term" value="F:protein dimerization activity"/>
    <property type="evidence" value="ECO:0007669"/>
    <property type="project" value="InterPro"/>
</dbReference>
<organism evidence="7 8">
    <name type="scientific">Juglans regia</name>
    <name type="common">English walnut</name>
    <dbReference type="NCBI Taxonomy" id="51240"/>
    <lineage>
        <taxon>Eukaryota</taxon>
        <taxon>Viridiplantae</taxon>
        <taxon>Streptophyta</taxon>
        <taxon>Embryophyta</taxon>
        <taxon>Tracheophyta</taxon>
        <taxon>Spermatophyta</taxon>
        <taxon>Magnoliopsida</taxon>
        <taxon>eudicotyledons</taxon>
        <taxon>Gunneridae</taxon>
        <taxon>Pentapetalae</taxon>
        <taxon>rosids</taxon>
        <taxon>fabids</taxon>
        <taxon>Fagales</taxon>
        <taxon>Juglandaceae</taxon>
        <taxon>Juglans</taxon>
    </lineage>
</organism>
<dbReference type="InterPro" id="IPR015660">
    <property type="entry name" value="MASH1/Ascl1a-like"/>
</dbReference>
<dbReference type="Pfam" id="PF00010">
    <property type="entry name" value="HLH"/>
    <property type="match status" value="1"/>
</dbReference>
<comment type="subcellular location">
    <subcellularLocation>
        <location evidence="1">Nucleus</location>
    </subcellularLocation>
</comment>
<dbReference type="EMBL" id="LIHL02000003">
    <property type="protein sequence ID" value="KAF5474255.1"/>
    <property type="molecule type" value="Genomic_DNA"/>
</dbReference>
<dbReference type="Gene3D" id="4.10.280.10">
    <property type="entry name" value="Helix-loop-helix DNA-binding domain"/>
    <property type="match status" value="1"/>
</dbReference>
<dbReference type="Gramene" id="Jr03_05790_p1">
    <property type="protein sequence ID" value="cds.Jr03_05790_p1"/>
    <property type="gene ID" value="Jr03_05790"/>
</dbReference>
<dbReference type="InterPro" id="IPR011598">
    <property type="entry name" value="bHLH_dom"/>
</dbReference>
<evidence type="ECO:0000256" key="5">
    <source>
        <dbReference type="ARBA" id="ARBA00023242"/>
    </source>
</evidence>
<dbReference type="PANTHER" id="PTHR13935">
    <property type="entry name" value="ACHAETE-SCUTE TRANSCRIPTION FACTOR-RELATED"/>
    <property type="match status" value="1"/>
</dbReference>
<keyword evidence="2" id="KW-0805">Transcription regulation</keyword>
<evidence type="ECO:0000259" key="6">
    <source>
        <dbReference type="PROSITE" id="PS50888"/>
    </source>
</evidence>
<feature type="domain" description="BHLH" evidence="6">
    <location>
        <begin position="73"/>
        <end position="124"/>
    </location>
</feature>
<dbReference type="SUPFAM" id="SSF47459">
    <property type="entry name" value="HLH, helix-loop-helix DNA-binding domain"/>
    <property type="match status" value="1"/>
</dbReference>
<reference evidence="7" key="2">
    <citation type="submission" date="2020-03" db="EMBL/GenBank/DDBJ databases">
        <title>Walnut 2.0.</title>
        <authorList>
            <person name="Marrano A."/>
            <person name="Britton M."/>
            <person name="Zimin A.V."/>
            <person name="Zaini P.A."/>
            <person name="Workman R."/>
            <person name="Puiu D."/>
            <person name="Bianco L."/>
            <person name="Allen B.J."/>
            <person name="Troggio M."/>
            <person name="Leslie C.A."/>
            <person name="Timp W."/>
            <person name="Dendekar A."/>
            <person name="Salzberg S.L."/>
            <person name="Neale D.B."/>
        </authorList>
    </citation>
    <scope>NUCLEOTIDE SEQUENCE</scope>
    <source>
        <tissue evidence="7">Leaves</tissue>
    </source>
</reference>
<dbReference type="InterPro" id="IPR036638">
    <property type="entry name" value="HLH_DNA-bd_sf"/>
</dbReference>
<comment type="caution">
    <text evidence="7">The sequence shown here is derived from an EMBL/GenBank/DDBJ whole genome shotgun (WGS) entry which is preliminary data.</text>
</comment>
<dbReference type="PROSITE" id="PS50888">
    <property type="entry name" value="BHLH"/>
    <property type="match status" value="1"/>
</dbReference>
<dbReference type="GO" id="GO:0005634">
    <property type="term" value="C:nucleus"/>
    <property type="evidence" value="ECO:0007669"/>
    <property type="project" value="UniProtKB-SubCell"/>
</dbReference>